<dbReference type="InterPro" id="IPR018247">
    <property type="entry name" value="EF_Hand_1_Ca_BS"/>
</dbReference>
<dbReference type="PROSITE" id="PS50222">
    <property type="entry name" value="EF_HAND_2"/>
    <property type="match status" value="1"/>
</dbReference>
<reference evidence="6" key="3">
    <citation type="submission" date="2023-01" db="EMBL/GenBank/DDBJ databases">
        <authorList>
            <person name="Patra A."/>
        </authorList>
    </citation>
    <scope>NUCLEOTIDE SEQUENCE</scope>
    <source>
        <strain evidence="6">Wonlab-2016</strain>
        <tissue evidence="6">Foot muscle</tissue>
    </source>
</reference>
<dbReference type="InterPro" id="IPR002048">
    <property type="entry name" value="EF_hand_dom"/>
</dbReference>
<evidence type="ECO:0000256" key="2">
    <source>
        <dbReference type="ARBA" id="ARBA00022837"/>
    </source>
</evidence>
<dbReference type="EMBL" id="JACVVK020000411">
    <property type="protein sequence ID" value="KAK7475271.1"/>
    <property type="molecule type" value="Genomic_DNA"/>
</dbReference>
<dbReference type="AlphaFoldDB" id="A0ABD0JJZ0"/>
<evidence type="ECO:0000259" key="4">
    <source>
        <dbReference type="PROSITE" id="PS50222"/>
    </source>
</evidence>
<feature type="region of interest" description="Disordered" evidence="3">
    <location>
        <begin position="80"/>
        <end position="129"/>
    </location>
</feature>
<dbReference type="PANTHER" id="PTHR23050">
    <property type="entry name" value="CALCIUM BINDING PROTEIN"/>
    <property type="match status" value="1"/>
</dbReference>
<dbReference type="EMBL" id="JACVVK020000503">
    <property type="protein sequence ID" value="KAK7469798.1"/>
    <property type="molecule type" value="Genomic_DNA"/>
</dbReference>
<dbReference type="CDD" id="cd00051">
    <property type="entry name" value="EFh"/>
    <property type="match status" value="1"/>
</dbReference>
<evidence type="ECO:0000256" key="1">
    <source>
        <dbReference type="ARBA" id="ARBA00022737"/>
    </source>
</evidence>
<sequence>MAGSTSDHDSERLGALFKACDLDGSGFIDQHELARVCTELSTDDLREVFSELDRDGDGRISVEEFAKGFREIAEAMETRNREKIRSRLRSDSKSKSTDSVDEAGGGEVGGGEVEEYVGGLDEGLGALSW</sequence>
<organism evidence="6 7">
    <name type="scientific">Batillaria attramentaria</name>
    <dbReference type="NCBI Taxonomy" id="370345"/>
    <lineage>
        <taxon>Eukaryota</taxon>
        <taxon>Metazoa</taxon>
        <taxon>Spiralia</taxon>
        <taxon>Lophotrochozoa</taxon>
        <taxon>Mollusca</taxon>
        <taxon>Gastropoda</taxon>
        <taxon>Caenogastropoda</taxon>
        <taxon>Sorbeoconcha</taxon>
        <taxon>Cerithioidea</taxon>
        <taxon>Batillariidae</taxon>
        <taxon>Batillaria</taxon>
    </lineage>
</organism>
<evidence type="ECO:0000256" key="3">
    <source>
        <dbReference type="SAM" id="MobiDB-lite"/>
    </source>
</evidence>
<evidence type="ECO:0000313" key="7">
    <source>
        <dbReference type="Proteomes" id="UP001519460"/>
    </source>
</evidence>
<accession>A0ABD0JJZ0</accession>
<dbReference type="InterPro" id="IPR011992">
    <property type="entry name" value="EF-hand-dom_pair"/>
</dbReference>
<name>A0ABD0JJZ0_9CAEN</name>
<dbReference type="SMART" id="SM00054">
    <property type="entry name" value="EFh"/>
    <property type="match status" value="2"/>
</dbReference>
<reference evidence="6 7" key="2">
    <citation type="journal article" date="2023" name="Sci. Data">
        <title>Genome assembly of the Korean intertidal mud-creeper Batillaria attramentaria.</title>
        <authorList>
            <person name="Patra A.K."/>
            <person name="Ho P.T."/>
            <person name="Jun S."/>
            <person name="Lee S.J."/>
            <person name="Kim Y."/>
            <person name="Won Y.J."/>
        </authorList>
    </citation>
    <scope>NUCLEOTIDE SEQUENCE [LARGE SCALE GENOMIC DNA]</scope>
    <source>
        <strain evidence="6">Wonlab-2016</strain>
    </source>
</reference>
<feature type="compositionally biased region" description="Low complexity" evidence="3">
    <location>
        <begin position="116"/>
        <end position="129"/>
    </location>
</feature>
<comment type="caution">
    <text evidence="6">The sequence shown here is derived from an EMBL/GenBank/DDBJ whole genome shotgun (WGS) entry which is preliminary data.</text>
</comment>
<keyword evidence="7" id="KW-1185">Reference proteome</keyword>
<dbReference type="Gene3D" id="1.10.238.10">
    <property type="entry name" value="EF-hand"/>
    <property type="match status" value="1"/>
</dbReference>
<reference evidence="6" key="1">
    <citation type="submission" date="2020-09" db="EMBL/GenBank/DDBJ databases">
        <authorList>
            <person name="Won Y."/>
        </authorList>
    </citation>
    <scope>NUCLEOTIDE SEQUENCE</scope>
    <source>
        <strain evidence="6">Wonlab-2016</strain>
        <tissue evidence="6">Foot muscle</tissue>
    </source>
</reference>
<proteinExistence type="predicted"/>
<dbReference type="Proteomes" id="UP001519460">
    <property type="component" value="Unassembled WGS sequence"/>
</dbReference>
<dbReference type="SUPFAM" id="SSF47473">
    <property type="entry name" value="EF-hand"/>
    <property type="match status" value="1"/>
</dbReference>
<protein>
    <recommendedName>
        <fullName evidence="4">EF-hand domain-containing protein</fullName>
    </recommendedName>
</protein>
<feature type="compositionally biased region" description="Basic and acidic residues" evidence="3">
    <location>
        <begin position="80"/>
        <end position="98"/>
    </location>
</feature>
<dbReference type="InterPro" id="IPR050145">
    <property type="entry name" value="Centrin_CML-like"/>
</dbReference>
<dbReference type="Pfam" id="PF13499">
    <property type="entry name" value="EF-hand_7"/>
    <property type="match status" value="1"/>
</dbReference>
<keyword evidence="2" id="KW-0106">Calcium</keyword>
<evidence type="ECO:0000313" key="5">
    <source>
        <dbReference type="EMBL" id="KAK7469798.1"/>
    </source>
</evidence>
<evidence type="ECO:0000313" key="6">
    <source>
        <dbReference type="EMBL" id="KAK7475271.1"/>
    </source>
</evidence>
<keyword evidence="1" id="KW-0677">Repeat</keyword>
<dbReference type="PROSITE" id="PS00018">
    <property type="entry name" value="EF_HAND_1"/>
    <property type="match status" value="1"/>
</dbReference>
<gene>
    <name evidence="6" type="ORF">BaRGS_00033502</name>
    <name evidence="5" type="ORF">BaRGS_00036175</name>
</gene>
<feature type="domain" description="EF-hand" evidence="4">
    <location>
        <begin position="40"/>
        <end position="75"/>
    </location>
</feature>